<dbReference type="SUPFAM" id="SSF52540">
    <property type="entry name" value="P-loop containing nucleoside triphosphate hydrolases"/>
    <property type="match status" value="1"/>
</dbReference>
<dbReference type="InterPro" id="IPR027417">
    <property type="entry name" value="P-loop_NTPase"/>
</dbReference>
<reference evidence="1 2" key="1">
    <citation type="submission" date="2015-06" db="EMBL/GenBank/DDBJ databases">
        <title>R. anatipestifer strain HXb2 is the most virulent strain so far, and the genome sequence would help us uncover the pathogenesis.</title>
        <authorList>
            <person name="Hu Q."/>
            <person name="Qi J."/>
            <person name="Bo H."/>
            <person name="Liu G."/>
            <person name="Tao M."/>
            <person name="Ding Y."/>
            <person name="Xue Y."/>
        </authorList>
    </citation>
    <scope>NUCLEOTIDE SEQUENCE [LARGE SCALE GENOMIC DNA]</scope>
    <source>
        <strain evidence="1 2">HXb2</strain>
    </source>
</reference>
<dbReference type="RefSeq" id="WP_079206616.1">
    <property type="nucleotide sequence ID" value="NZ_CP011859.1"/>
</dbReference>
<dbReference type="EMBL" id="CP011859">
    <property type="protein sequence ID" value="AQY21373.1"/>
    <property type="molecule type" value="Genomic_DNA"/>
</dbReference>
<evidence type="ECO:0008006" key="3">
    <source>
        <dbReference type="Google" id="ProtNLM"/>
    </source>
</evidence>
<name>A0A1S7DQH9_RIEAN</name>
<dbReference type="Proteomes" id="UP000189883">
    <property type="component" value="Chromosome"/>
</dbReference>
<sequence>MKVKTITVSNLKAVSEMTADFNGCTAIITGGNNKGKTSFLKSLPERIRGNKPDEIVKRGEEEGFAEWQMTDGSKFIWKFDTKTKKGESLSFITKDNIKTSVNSLCILNNTDF</sequence>
<gene>
    <name evidence="1" type="ORF">AB406_0414</name>
</gene>
<organism evidence="1 2">
    <name type="scientific">Riemerella anatipestifer</name>
    <name type="common">Moraxella anatipestifer</name>
    <dbReference type="NCBI Taxonomy" id="34085"/>
    <lineage>
        <taxon>Bacteria</taxon>
        <taxon>Pseudomonadati</taxon>
        <taxon>Bacteroidota</taxon>
        <taxon>Flavobacteriia</taxon>
        <taxon>Flavobacteriales</taxon>
        <taxon>Weeksellaceae</taxon>
        <taxon>Riemerella</taxon>
    </lineage>
</organism>
<accession>A0A1S7DQH9</accession>
<dbReference type="AlphaFoldDB" id="A0A1S7DQH9"/>
<proteinExistence type="predicted"/>
<evidence type="ECO:0000313" key="2">
    <source>
        <dbReference type="Proteomes" id="UP000189883"/>
    </source>
</evidence>
<protein>
    <recommendedName>
        <fullName evidence="3">Rad50/SbcC-type AAA domain-containing protein</fullName>
    </recommendedName>
</protein>
<dbReference type="Gene3D" id="3.40.50.300">
    <property type="entry name" value="P-loop containing nucleotide triphosphate hydrolases"/>
    <property type="match status" value="1"/>
</dbReference>
<evidence type="ECO:0000313" key="1">
    <source>
        <dbReference type="EMBL" id="AQY21373.1"/>
    </source>
</evidence>